<sequence>MTKARINLLRDELVAVQTWLTLTNVVRVWAVFFLICILITAYFNVNHSALNEQYTSLKNKNMQLSNQLEQIEDILKSRVVDPRKVNHLSRLKFIFQNKQVLHRQLTDQTQVRLSGFASVMTEISQYHNREVSLTSVKISDDSISMQGLARNADSVPLWLSGFQDSIFMAGKRFSEFNLNINEGGYTSFVVSSTITESVESK</sequence>
<evidence type="ECO:0000256" key="1">
    <source>
        <dbReference type="SAM" id="Coils"/>
    </source>
</evidence>
<dbReference type="Pfam" id="PF05137">
    <property type="entry name" value="PilN"/>
    <property type="match status" value="1"/>
</dbReference>
<dbReference type="Proteomes" id="UP001301442">
    <property type="component" value="Chromosome"/>
</dbReference>
<name>A0ABZ0GJ12_9GAMM</name>
<protein>
    <recommendedName>
        <fullName evidence="5">Pilus assembly protein PilN</fullName>
    </recommendedName>
</protein>
<keyword evidence="1" id="KW-0175">Coiled coil</keyword>
<keyword evidence="2" id="KW-0812">Transmembrane</keyword>
<keyword evidence="2" id="KW-1133">Transmembrane helix</keyword>
<feature type="transmembrane region" description="Helical" evidence="2">
    <location>
        <begin position="26"/>
        <end position="45"/>
    </location>
</feature>
<reference evidence="3 4" key="1">
    <citation type="submission" date="2023-09" db="EMBL/GenBank/DDBJ databases">
        <authorList>
            <person name="Qi X."/>
        </authorList>
    </citation>
    <scope>NUCLEOTIDE SEQUENCE [LARGE SCALE GENOMIC DNA]</scope>
    <source>
        <strain evidence="3 4">S1-1</strain>
    </source>
</reference>
<organism evidence="3 4">
    <name type="scientific">Thalassotalea fonticola</name>
    <dbReference type="NCBI Taxonomy" id="3065649"/>
    <lineage>
        <taxon>Bacteria</taxon>
        <taxon>Pseudomonadati</taxon>
        <taxon>Pseudomonadota</taxon>
        <taxon>Gammaproteobacteria</taxon>
        <taxon>Alteromonadales</taxon>
        <taxon>Colwelliaceae</taxon>
        <taxon>Thalassotalea</taxon>
    </lineage>
</organism>
<accession>A0ABZ0GJ12</accession>
<dbReference type="RefSeq" id="WP_348394720.1">
    <property type="nucleotide sequence ID" value="NZ_CP136600.1"/>
</dbReference>
<feature type="coiled-coil region" evidence="1">
    <location>
        <begin position="47"/>
        <end position="74"/>
    </location>
</feature>
<evidence type="ECO:0008006" key="5">
    <source>
        <dbReference type="Google" id="ProtNLM"/>
    </source>
</evidence>
<keyword evidence="4" id="KW-1185">Reference proteome</keyword>
<proteinExistence type="predicted"/>
<evidence type="ECO:0000256" key="2">
    <source>
        <dbReference type="SAM" id="Phobius"/>
    </source>
</evidence>
<dbReference type="EMBL" id="CP136600">
    <property type="protein sequence ID" value="WOH35904.1"/>
    <property type="molecule type" value="Genomic_DNA"/>
</dbReference>
<evidence type="ECO:0000313" key="4">
    <source>
        <dbReference type="Proteomes" id="UP001301442"/>
    </source>
</evidence>
<keyword evidence="2" id="KW-0472">Membrane</keyword>
<dbReference type="InterPro" id="IPR007813">
    <property type="entry name" value="PilN"/>
</dbReference>
<evidence type="ECO:0000313" key="3">
    <source>
        <dbReference type="EMBL" id="WOH35904.1"/>
    </source>
</evidence>
<gene>
    <name evidence="3" type="ORF">RI844_10970</name>
</gene>